<dbReference type="InterPro" id="IPR023753">
    <property type="entry name" value="FAD/NAD-binding_dom"/>
</dbReference>
<accession>A0A8J2YF98</accession>
<comment type="catalytic activity">
    <reaction evidence="7">
        <text>a quinone + NADH + H(+) = a quinol + NAD(+)</text>
        <dbReference type="Rhea" id="RHEA:46160"/>
        <dbReference type="ChEBI" id="CHEBI:15378"/>
        <dbReference type="ChEBI" id="CHEBI:24646"/>
        <dbReference type="ChEBI" id="CHEBI:57540"/>
        <dbReference type="ChEBI" id="CHEBI:57945"/>
        <dbReference type="ChEBI" id="CHEBI:132124"/>
        <dbReference type="EC" id="1.6.5.9"/>
    </reaction>
</comment>
<sequence>MHLMTLRPRIVIVGGGFGGLETAKALAEKDVDVTLVDQQNHHCFQPLLYQVATAALSPADIAWPIRSILKGQSNTTVLMAEVTGIDTSARTVSASGRQIPYDYLVIATGATHSYFGHDEWQDAAPGLKRIEDATHIRRRTLLAFERAEFSTDEAEKQRLMTFAIVGGGPTGVEMAGAISEVAGRILPADFRHVDPRTARVVLIEAGPRILPAFPEDLSAYAHRSLEDMGVEVMVNTRVTGCDDGGVDLGDRRLETGCTIWAAGVVASPAGKWLQAPTDRAGRIEVRDDLTVPGHQEIFAIGDTASIKQANGTPVPGIAPAAKQMGQHAAAEIIGRLNGKAPTAFTYRHQGDLATIGRKSAIVKLKRTKLTGFPAWLFWSLIHVYFLIGLRYRIGVAWKWAWDYLSVQRGARLITRSVKDEPPTAHKNGASHDAAA</sequence>
<organism evidence="10 11">
    <name type="scientific">Agaricicola taiwanensis</name>
    <dbReference type="NCBI Taxonomy" id="591372"/>
    <lineage>
        <taxon>Bacteria</taxon>
        <taxon>Pseudomonadati</taxon>
        <taxon>Pseudomonadota</taxon>
        <taxon>Alphaproteobacteria</taxon>
        <taxon>Rhodobacterales</taxon>
        <taxon>Paracoccaceae</taxon>
        <taxon>Agaricicola</taxon>
    </lineage>
</organism>
<dbReference type="EC" id="1.6.5.9" evidence="2"/>
<keyword evidence="5" id="KW-0560">Oxidoreductase</keyword>
<keyword evidence="6" id="KW-0520">NAD</keyword>
<evidence type="ECO:0000256" key="3">
    <source>
        <dbReference type="ARBA" id="ARBA00022630"/>
    </source>
</evidence>
<evidence type="ECO:0000256" key="2">
    <source>
        <dbReference type="ARBA" id="ARBA00012637"/>
    </source>
</evidence>
<reference evidence="10" key="1">
    <citation type="journal article" date="2014" name="Int. J. Syst. Evol. Microbiol.">
        <title>Complete genome sequence of Corynebacterium casei LMG S-19264T (=DSM 44701T), isolated from a smear-ripened cheese.</title>
        <authorList>
            <consortium name="US DOE Joint Genome Institute (JGI-PGF)"/>
            <person name="Walter F."/>
            <person name="Albersmeier A."/>
            <person name="Kalinowski J."/>
            <person name="Ruckert C."/>
        </authorList>
    </citation>
    <scope>NUCLEOTIDE SEQUENCE</scope>
    <source>
        <strain evidence="10">CCM 7684</strain>
    </source>
</reference>
<keyword evidence="4" id="KW-0274">FAD</keyword>
<evidence type="ECO:0000256" key="4">
    <source>
        <dbReference type="ARBA" id="ARBA00022827"/>
    </source>
</evidence>
<keyword evidence="11" id="KW-1185">Reference proteome</keyword>
<dbReference type="PRINTS" id="PR00411">
    <property type="entry name" value="PNDRDTASEI"/>
</dbReference>
<evidence type="ECO:0000259" key="9">
    <source>
        <dbReference type="Pfam" id="PF07992"/>
    </source>
</evidence>
<comment type="caution">
    <text evidence="10">The sequence shown here is derived from an EMBL/GenBank/DDBJ whole genome shotgun (WGS) entry which is preliminary data.</text>
</comment>
<dbReference type="InterPro" id="IPR045024">
    <property type="entry name" value="NDH-2"/>
</dbReference>
<reference evidence="10" key="2">
    <citation type="submission" date="2020-09" db="EMBL/GenBank/DDBJ databases">
        <authorList>
            <person name="Sun Q."/>
            <person name="Sedlacek I."/>
        </authorList>
    </citation>
    <scope>NUCLEOTIDE SEQUENCE</scope>
    <source>
        <strain evidence="10">CCM 7684</strain>
    </source>
</reference>
<evidence type="ECO:0000256" key="7">
    <source>
        <dbReference type="ARBA" id="ARBA00047599"/>
    </source>
</evidence>
<keyword evidence="8" id="KW-0812">Transmembrane</keyword>
<dbReference type="Gene3D" id="3.50.50.100">
    <property type="match status" value="1"/>
</dbReference>
<name>A0A8J2YF98_9RHOB</name>
<evidence type="ECO:0000256" key="1">
    <source>
        <dbReference type="ARBA" id="ARBA00005272"/>
    </source>
</evidence>
<dbReference type="SUPFAM" id="SSF51905">
    <property type="entry name" value="FAD/NAD(P)-binding domain"/>
    <property type="match status" value="1"/>
</dbReference>
<dbReference type="AlphaFoldDB" id="A0A8J2YF98"/>
<dbReference type="EMBL" id="BMCP01000002">
    <property type="protein sequence ID" value="GGE41113.1"/>
    <property type="molecule type" value="Genomic_DNA"/>
</dbReference>
<dbReference type="InterPro" id="IPR036188">
    <property type="entry name" value="FAD/NAD-bd_sf"/>
</dbReference>
<gene>
    <name evidence="10" type="primary">ndh</name>
    <name evidence="10" type="ORF">GCM10007276_18120</name>
</gene>
<keyword evidence="8" id="KW-0472">Membrane</keyword>
<dbReference type="GO" id="GO:0050136">
    <property type="term" value="F:NADH dehydrogenase (quinone) (non-electrogenic) activity"/>
    <property type="evidence" value="ECO:0007669"/>
    <property type="project" value="UniProtKB-EC"/>
</dbReference>
<dbReference type="Proteomes" id="UP000602745">
    <property type="component" value="Unassembled WGS sequence"/>
</dbReference>
<keyword evidence="8" id="KW-1133">Transmembrane helix</keyword>
<dbReference type="PRINTS" id="PR00368">
    <property type="entry name" value="FADPNR"/>
</dbReference>
<evidence type="ECO:0000256" key="6">
    <source>
        <dbReference type="ARBA" id="ARBA00023027"/>
    </source>
</evidence>
<keyword evidence="3" id="KW-0285">Flavoprotein</keyword>
<dbReference type="PANTHER" id="PTHR43706:SF47">
    <property type="entry name" value="EXTERNAL NADH-UBIQUINONE OXIDOREDUCTASE 1, MITOCHONDRIAL-RELATED"/>
    <property type="match status" value="1"/>
</dbReference>
<evidence type="ECO:0000313" key="10">
    <source>
        <dbReference type="EMBL" id="GGE41113.1"/>
    </source>
</evidence>
<protein>
    <recommendedName>
        <fullName evidence="2">NADH:ubiquinone reductase (non-electrogenic)</fullName>
        <ecNumber evidence="2">1.6.5.9</ecNumber>
    </recommendedName>
</protein>
<evidence type="ECO:0000256" key="5">
    <source>
        <dbReference type="ARBA" id="ARBA00023002"/>
    </source>
</evidence>
<proteinExistence type="inferred from homology"/>
<comment type="similarity">
    <text evidence="1">Belongs to the NADH dehydrogenase family.</text>
</comment>
<feature type="transmembrane region" description="Helical" evidence="8">
    <location>
        <begin position="372"/>
        <end position="389"/>
    </location>
</feature>
<dbReference type="Pfam" id="PF07992">
    <property type="entry name" value="Pyr_redox_2"/>
    <property type="match status" value="1"/>
</dbReference>
<evidence type="ECO:0000313" key="11">
    <source>
        <dbReference type="Proteomes" id="UP000602745"/>
    </source>
</evidence>
<feature type="domain" description="FAD/NAD(P)-binding" evidence="9">
    <location>
        <begin position="9"/>
        <end position="325"/>
    </location>
</feature>
<dbReference type="PANTHER" id="PTHR43706">
    <property type="entry name" value="NADH DEHYDROGENASE"/>
    <property type="match status" value="1"/>
</dbReference>
<evidence type="ECO:0000256" key="8">
    <source>
        <dbReference type="SAM" id="Phobius"/>
    </source>
</evidence>